<keyword evidence="2" id="KW-0732">Signal</keyword>
<dbReference type="PROSITE" id="PS51257">
    <property type="entry name" value="PROKAR_LIPOPROTEIN"/>
    <property type="match status" value="1"/>
</dbReference>
<accession>A0A4P6P4Q2</accession>
<dbReference type="GO" id="GO:0051301">
    <property type="term" value="P:cell division"/>
    <property type="evidence" value="ECO:0007669"/>
    <property type="project" value="TreeGrafter"/>
</dbReference>
<protein>
    <submittedName>
        <fullName evidence="3">PEP-CTERM system TPR-repeat protein PrsT</fullName>
    </submittedName>
</protein>
<dbReference type="KEGG" id="lsd:EMK97_12785"/>
<feature type="repeat" description="TPR" evidence="1">
    <location>
        <begin position="26"/>
        <end position="59"/>
    </location>
</feature>
<dbReference type="SUPFAM" id="SSF48452">
    <property type="entry name" value="TPR-like"/>
    <property type="match status" value="3"/>
</dbReference>
<dbReference type="AlphaFoldDB" id="A0A4P6P4Q2"/>
<dbReference type="Proteomes" id="UP000290244">
    <property type="component" value="Chromosome"/>
</dbReference>
<gene>
    <name evidence="3" type="primary">prsT</name>
    <name evidence="3" type="ORF">EMK97_12785</name>
</gene>
<dbReference type="SUPFAM" id="SSF81901">
    <property type="entry name" value="HCP-like"/>
    <property type="match status" value="1"/>
</dbReference>
<evidence type="ECO:0000313" key="4">
    <source>
        <dbReference type="Proteomes" id="UP000290244"/>
    </source>
</evidence>
<feature type="repeat" description="TPR" evidence="1">
    <location>
        <begin position="790"/>
        <end position="823"/>
    </location>
</feature>
<evidence type="ECO:0000256" key="1">
    <source>
        <dbReference type="PROSITE-ProRule" id="PRU00339"/>
    </source>
</evidence>
<evidence type="ECO:0000256" key="2">
    <source>
        <dbReference type="SAM" id="SignalP"/>
    </source>
</evidence>
<sequence length="876" mass="98248">MMRVSVISLAIALAISVSACSEKQSVEQYIASGQTHIAAGDYASAIIEFKNAVKLDSKSAAARLALAKAYMEQGNFVFAEKELQRAMSLGLESSAVIPLLFKAQVKLNNTEDVAKLFALSDDLPDQDYIKILTYAGISALSNKQPEQALDYFAQAVSINANSDYGKLAKAYSLYSDKQYTKVFPVINSLINQHGEMAEAFLLQGHAYYASGDYEQAVKAFSLYIEDLPFDHTVKFFKAQSLIKAKQYQLANDYVAELLAVFPESPTALLYKAQIEFQHKNFAEARTFADKVFVQKSDDIFARIIAGVSSYHLNDIEQTYAHLNVVEHKFSADHPITKLLLITRFKLGYETKQNVQLNELEGFRFEDIALLDDLAKNSEMSAIKEQEAIRLANEGLSMLASDNKAGIALIENASLLTLQLSDVDLRLALEYIKLAEYDKAAEIAERFQAQEDDAHLADKIYGHIHIAKQKPELAIEKFKQSLVSKPSDIGSIYSLVQLFIHTEQYESAFMQLHDLLKFSPNHKGGLAALIELSTVADYAEKTIHYLETLPDEKTIEQIITLAQIYKHNNQLDKAQSVLKAKAENLATTPAYWLILGDNYLEQKAFNLANKAYASGLVLDNSHYILNLRYMSSFEMLNNIEQAFQVSQQLLEFYPENTRALILYAYFASQSKQVAQAKNVLTTLQEQKVQHSLLDAASGDIALYERDYAKAIESYASLYEGEANGVNAVRLARALKFNGQAQEAVALLEEYLVRQPSDVKIRLLLIELFSNEQRAEKVKHYQILHDFLPKDPLILNNLAWNQYKLGQMTQALENIGKAYKVQPENSAILASYGVILSEDKQYKQAIDYLQRAIAAGSQDKAVKDHLDSALKHLEHSQN</sequence>
<dbReference type="PANTHER" id="PTHR12558:SF44">
    <property type="entry name" value="TETRATRICOPEPTIDE REPEAT-CONTAINING PROTEIN"/>
    <property type="match status" value="1"/>
</dbReference>
<keyword evidence="1" id="KW-0802">TPR repeat</keyword>
<organism evidence="3 4">
    <name type="scientific">Litorilituus sediminis</name>
    <dbReference type="NCBI Taxonomy" id="718192"/>
    <lineage>
        <taxon>Bacteria</taxon>
        <taxon>Pseudomonadati</taxon>
        <taxon>Pseudomonadota</taxon>
        <taxon>Gammaproteobacteria</taxon>
        <taxon>Alteromonadales</taxon>
        <taxon>Colwelliaceae</taxon>
        <taxon>Litorilituus</taxon>
    </lineage>
</organism>
<dbReference type="InterPro" id="IPR011990">
    <property type="entry name" value="TPR-like_helical_dom_sf"/>
</dbReference>
<evidence type="ECO:0000313" key="3">
    <source>
        <dbReference type="EMBL" id="QBG36531.1"/>
    </source>
</evidence>
<keyword evidence="4" id="KW-1185">Reference proteome</keyword>
<dbReference type="EMBL" id="CP034759">
    <property type="protein sequence ID" value="QBG36531.1"/>
    <property type="molecule type" value="Genomic_DNA"/>
</dbReference>
<feature type="repeat" description="TPR" evidence="1">
    <location>
        <begin position="197"/>
        <end position="230"/>
    </location>
</feature>
<reference evidence="3 4" key="1">
    <citation type="submission" date="2018-12" db="EMBL/GenBank/DDBJ databases">
        <title>Complete genome of Litorilituus sediminis.</title>
        <authorList>
            <person name="Liu A."/>
            <person name="Rong J."/>
        </authorList>
    </citation>
    <scope>NUCLEOTIDE SEQUENCE [LARGE SCALE GENOMIC DNA]</scope>
    <source>
        <strain evidence="3 4">JCM 17549</strain>
    </source>
</reference>
<feature type="signal peptide" evidence="2">
    <location>
        <begin position="1"/>
        <end position="19"/>
    </location>
</feature>
<feature type="chain" id="PRO_5020234073" evidence="2">
    <location>
        <begin position="20"/>
        <end position="876"/>
    </location>
</feature>
<dbReference type="Pfam" id="PF13181">
    <property type="entry name" value="TPR_8"/>
    <property type="match status" value="1"/>
</dbReference>
<dbReference type="SMART" id="SM00028">
    <property type="entry name" value="TPR"/>
    <property type="match status" value="8"/>
</dbReference>
<proteinExistence type="predicted"/>
<dbReference type="NCBIfam" id="TIGR02917">
    <property type="entry name" value="PEP_TPR_lipo"/>
    <property type="match status" value="1"/>
</dbReference>
<dbReference type="InterPro" id="IPR019734">
    <property type="entry name" value="TPR_rpt"/>
</dbReference>
<dbReference type="InterPro" id="IPR014266">
    <property type="entry name" value="PEP-CTERM_TPR_PrsT"/>
</dbReference>
<dbReference type="Pfam" id="PF14559">
    <property type="entry name" value="TPR_19"/>
    <property type="match status" value="2"/>
</dbReference>
<dbReference type="Pfam" id="PF13432">
    <property type="entry name" value="TPR_16"/>
    <property type="match status" value="3"/>
</dbReference>
<dbReference type="PANTHER" id="PTHR12558">
    <property type="entry name" value="CELL DIVISION CYCLE 16,23,27"/>
    <property type="match status" value="1"/>
</dbReference>
<dbReference type="Gene3D" id="1.25.40.10">
    <property type="entry name" value="Tetratricopeptide repeat domain"/>
    <property type="match status" value="3"/>
</dbReference>
<dbReference type="PROSITE" id="PS50005">
    <property type="entry name" value="TPR"/>
    <property type="match status" value="3"/>
</dbReference>
<name>A0A4P6P4Q2_9GAMM</name>